<evidence type="ECO:0000313" key="2">
    <source>
        <dbReference type="EMBL" id="TDX24845.1"/>
    </source>
</evidence>
<proteinExistence type="predicted"/>
<dbReference type="AlphaFoldDB" id="A0A4R8FM70"/>
<accession>A0A4R8FM70</accession>
<organism evidence="2 3">
    <name type="scientific">Rhodovulum visakhapatnamense</name>
    <dbReference type="NCBI Taxonomy" id="364297"/>
    <lineage>
        <taxon>Bacteria</taxon>
        <taxon>Pseudomonadati</taxon>
        <taxon>Pseudomonadota</taxon>
        <taxon>Alphaproteobacteria</taxon>
        <taxon>Rhodobacterales</taxon>
        <taxon>Paracoccaceae</taxon>
        <taxon>Rhodovulum</taxon>
    </lineage>
</organism>
<gene>
    <name evidence="2" type="ORF">EV657_12120</name>
</gene>
<feature type="region of interest" description="Disordered" evidence="1">
    <location>
        <begin position="1"/>
        <end position="33"/>
    </location>
</feature>
<comment type="caution">
    <text evidence="2">The sequence shown here is derived from an EMBL/GenBank/DDBJ whole genome shotgun (WGS) entry which is preliminary data.</text>
</comment>
<dbReference type="EMBL" id="SOEB01000021">
    <property type="protein sequence ID" value="TDX24845.1"/>
    <property type="molecule type" value="Genomic_DNA"/>
</dbReference>
<dbReference type="Proteomes" id="UP000295484">
    <property type="component" value="Unassembled WGS sequence"/>
</dbReference>
<dbReference type="RefSeq" id="WP_134078877.1">
    <property type="nucleotide sequence ID" value="NZ_SOEB01000021.1"/>
</dbReference>
<evidence type="ECO:0000313" key="3">
    <source>
        <dbReference type="Proteomes" id="UP000295484"/>
    </source>
</evidence>
<protein>
    <submittedName>
        <fullName evidence="2">Uncharacterized protein</fullName>
    </submittedName>
</protein>
<evidence type="ECO:0000256" key="1">
    <source>
        <dbReference type="SAM" id="MobiDB-lite"/>
    </source>
</evidence>
<sequence length="293" mass="30344">MIRKAPSRAVRQTPSPAATRPVSALQDAADASPATRALRTLQTKAQGAAQSGTTAPLQLKSRQTVSGEFLNGGYAANMTIGFFGHHIALNGHDNLAAVRTHAARNPPPQTNTVIMDAHALKTGLAAGAWADLGNAWRVTTAGNVTLQDTTKAPGPFNGSFPGNAALLPPATTGADADRFTVANGVVTAVTDATQQEVANAVAQIGAYPPGTKKDRRRDYRKRLVEAINAARTAAAEAGQAAWVTGNFSQIGATPVANNPAVTTLAQINAIAKRQAQVSVRVDKDSGNIFHYGA</sequence>
<name>A0A4R8FM70_9RHOB</name>
<reference evidence="2 3" key="1">
    <citation type="submission" date="2019-03" db="EMBL/GenBank/DDBJ databases">
        <title>Genomic Encyclopedia of Type Strains, Phase IV (KMG-IV): sequencing the most valuable type-strain genomes for metagenomic binning, comparative biology and taxonomic classification.</title>
        <authorList>
            <person name="Goeker M."/>
        </authorList>
    </citation>
    <scope>NUCLEOTIDE SEQUENCE [LARGE SCALE GENOMIC DNA]</scope>
    <source>
        <strain evidence="2 3">JA181</strain>
    </source>
</reference>